<accession>A0A4V3WF56</accession>
<evidence type="ECO:0000259" key="2">
    <source>
        <dbReference type="Pfam" id="PF01464"/>
    </source>
</evidence>
<dbReference type="InterPro" id="IPR023346">
    <property type="entry name" value="Lysozyme-like_dom_sf"/>
</dbReference>
<feature type="domain" description="Transglycosylase SLT" evidence="2">
    <location>
        <begin position="94"/>
        <end position="201"/>
    </location>
</feature>
<comment type="caution">
    <text evidence="3">The sequence shown here is derived from an EMBL/GenBank/DDBJ whole genome shotgun (WGS) entry which is preliminary data.</text>
</comment>
<keyword evidence="4" id="KW-1185">Reference proteome</keyword>
<organism evidence="3 4">
    <name type="scientific">Metabacillus sediminilitoris</name>
    <dbReference type="NCBI Taxonomy" id="2567941"/>
    <lineage>
        <taxon>Bacteria</taxon>
        <taxon>Bacillati</taxon>
        <taxon>Bacillota</taxon>
        <taxon>Bacilli</taxon>
        <taxon>Bacillales</taxon>
        <taxon>Bacillaceae</taxon>
        <taxon>Metabacillus</taxon>
    </lineage>
</organism>
<dbReference type="EMBL" id="SSNT01000010">
    <property type="protein sequence ID" value="THF79033.1"/>
    <property type="molecule type" value="Genomic_DNA"/>
</dbReference>
<dbReference type="PANTHER" id="PTHR37423">
    <property type="entry name" value="SOLUBLE LYTIC MUREIN TRANSGLYCOSYLASE-RELATED"/>
    <property type="match status" value="1"/>
</dbReference>
<dbReference type="GO" id="GO:0000270">
    <property type="term" value="P:peptidoglycan metabolic process"/>
    <property type="evidence" value="ECO:0007669"/>
    <property type="project" value="InterPro"/>
</dbReference>
<dbReference type="SUPFAM" id="SSF53955">
    <property type="entry name" value="Lysozyme-like"/>
    <property type="match status" value="1"/>
</dbReference>
<dbReference type="Pfam" id="PF01464">
    <property type="entry name" value="SLT"/>
    <property type="match status" value="1"/>
</dbReference>
<dbReference type="InterPro" id="IPR000189">
    <property type="entry name" value="Transglyc_AS"/>
</dbReference>
<evidence type="ECO:0000256" key="1">
    <source>
        <dbReference type="ARBA" id="ARBA00007734"/>
    </source>
</evidence>
<dbReference type="PANTHER" id="PTHR37423:SF2">
    <property type="entry name" value="MEMBRANE-BOUND LYTIC MUREIN TRANSGLYCOSYLASE C"/>
    <property type="match status" value="1"/>
</dbReference>
<proteinExistence type="inferred from homology"/>
<comment type="similarity">
    <text evidence="1">Belongs to the transglycosylase Slt family.</text>
</comment>
<dbReference type="PROSITE" id="PS00922">
    <property type="entry name" value="TRANSGLYCOSYLASE"/>
    <property type="match status" value="1"/>
</dbReference>
<evidence type="ECO:0000313" key="3">
    <source>
        <dbReference type="EMBL" id="THF79033.1"/>
    </source>
</evidence>
<dbReference type="InterPro" id="IPR008258">
    <property type="entry name" value="Transglycosylase_SLT_dom_1"/>
</dbReference>
<dbReference type="Gene3D" id="1.10.530.10">
    <property type="match status" value="1"/>
</dbReference>
<dbReference type="RefSeq" id="WP_136355279.1">
    <property type="nucleotide sequence ID" value="NZ_CP046266.1"/>
</dbReference>
<dbReference type="Proteomes" id="UP000310334">
    <property type="component" value="Unassembled WGS sequence"/>
</dbReference>
<sequence length="211" mass="23188">MKMNYYKTLLELQALQNFDNQSDENKTSVFETDFKDLLQSFLNTSTEDKLSKQSTPSMDVLSKMMRNSTSTVEQSSLDVKSTAPISNGSLDEIISSTAEKYGIDEKLIRAVIQQESGFKPTAKSPVGAMGLMQLMPATARSLGVSDPLDPAQNVEGGTKYLKQMLTRYNGDVPLALAAYNAGPGNVDKYGGIPPFKETQNYVRKITSTYQV</sequence>
<dbReference type="GO" id="GO:0016020">
    <property type="term" value="C:membrane"/>
    <property type="evidence" value="ECO:0007669"/>
    <property type="project" value="InterPro"/>
</dbReference>
<protein>
    <submittedName>
        <fullName evidence="3">Lytic transglycosylase domain-containing protein</fullName>
    </submittedName>
</protein>
<dbReference type="CDD" id="cd00254">
    <property type="entry name" value="LT-like"/>
    <property type="match status" value="1"/>
</dbReference>
<gene>
    <name evidence="3" type="ORF">E6W99_14755</name>
</gene>
<dbReference type="AlphaFoldDB" id="A0A4V3WF56"/>
<name>A0A4V3WF56_9BACI</name>
<dbReference type="OrthoDB" id="9815002at2"/>
<reference evidence="3 4" key="1">
    <citation type="submission" date="2019-04" db="EMBL/GenBank/DDBJ databases">
        <title>Bacillus sediminilitoris sp. nov., isolated from a tidal flat sediment on the East China Sea.</title>
        <authorList>
            <person name="Wei Y."/>
            <person name="Mao H."/>
            <person name="Fang J."/>
        </authorList>
    </citation>
    <scope>NUCLEOTIDE SEQUENCE [LARGE SCALE GENOMIC DNA]</scope>
    <source>
        <strain evidence="3 4">DSL-17</strain>
    </source>
</reference>
<evidence type="ECO:0000313" key="4">
    <source>
        <dbReference type="Proteomes" id="UP000310334"/>
    </source>
</evidence>
<dbReference type="GO" id="GO:0008933">
    <property type="term" value="F:peptidoglycan lytic transglycosylase activity"/>
    <property type="evidence" value="ECO:0007669"/>
    <property type="project" value="InterPro"/>
</dbReference>